<dbReference type="PROSITE" id="PS50174">
    <property type="entry name" value="G_PATCH"/>
    <property type="match status" value="1"/>
</dbReference>
<gene>
    <name evidence="3" type="ORF">SLS62_004252</name>
</gene>
<dbReference type="PANTHER" id="PTHR13384:SF19">
    <property type="entry name" value="G PATCH DOMAIN-CONTAINING PROTEIN 1"/>
    <property type="match status" value="1"/>
</dbReference>
<feature type="region of interest" description="Disordered" evidence="1">
    <location>
        <begin position="400"/>
        <end position="446"/>
    </location>
</feature>
<feature type="compositionally biased region" description="Basic and acidic residues" evidence="1">
    <location>
        <begin position="837"/>
        <end position="849"/>
    </location>
</feature>
<feature type="region of interest" description="Disordered" evidence="1">
    <location>
        <begin position="242"/>
        <end position="345"/>
    </location>
</feature>
<feature type="compositionally biased region" description="Low complexity" evidence="1">
    <location>
        <begin position="87"/>
        <end position="97"/>
    </location>
</feature>
<evidence type="ECO:0000256" key="1">
    <source>
        <dbReference type="SAM" id="MobiDB-lite"/>
    </source>
</evidence>
<name>A0AAN9UUV3_9PEZI</name>
<evidence type="ECO:0000259" key="2">
    <source>
        <dbReference type="PROSITE" id="PS50174"/>
    </source>
</evidence>
<dbReference type="AlphaFoldDB" id="A0AAN9UUV3"/>
<evidence type="ECO:0000313" key="4">
    <source>
        <dbReference type="Proteomes" id="UP001320420"/>
    </source>
</evidence>
<dbReference type="Proteomes" id="UP001320420">
    <property type="component" value="Unassembled WGS sequence"/>
</dbReference>
<feature type="compositionally biased region" description="Pro residues" evidence="1">
    <location>
        <begin position="601"/>
        <end position="611"/>
    </location>
</feature>
<comment type="caution">
    <text evidence="3">The sequence shown here is derived from an EMBL/GenBank/DDBJ whole genome shotgun (WGS) entry which is preliminary data.</text>
</comment>
<organism evidence="3 4">
    <name type="scientific">Diatrype stigma</name>
    <dbReference type="NCBI Taxonomy" id="117547"/>
    <lineage>
        <taxon>Eukaryota</taxon>
        <taxon>Fungi</taxon>
        <taxon>Dikarya</taxon>
        <taxon>Ascomycota</taxon>
        <taxon>Pezizomycotina</taxon>
        <taxon>Sordariomycetes</taxon>
        <taxon>Xylariomycetidae</taxon>
        <taxon>Xylariales</taxon>
        <taxon>Diatrypaceae</taxon>
        <taxon>Diatrype</taxon>
    </lineage>
</organism>
<feature type="compositionally biased region" description="Gly residues" evidence="1">
    <location>
        <begin position="804"/>
        <end position="813"/>
    </location>
</feature>
<accession>A0AAN9UUV3</accession>
<reference evidence="3 4" key="1">
    <citation type="submission" date="2024-02" db="EMBL/GenBank/DDBJ databases">
        <title>De novo assembly and annotation of 12 fungi associated with fruit tree decline syndrome in Ontario, Canada.</title>
        <authorList>
            <person name="Sulman M."/>
            <person name="Ellouze W."/>
            <person name="Ilyukhin E."/>
        </authorList>
    </citation>
    <scope>NUCLEOTIDE SEQUENCE [LARGE SCALE GENOMIC DNA]</scope>
    <source>
        <strain evidence="3 4">M11/M66-122</strain>
    </source>
</reference>
<dbReference type="EMBL" id="JAKJXP020000025">
    <property type="protein sequence ID" value="KAK7753886.1"/>
    <property type="molecule type" value="Genomic_DNA"/>
</dbReference>
<feature type="compositionally biased region" description="Low complexity" evidence="1">
    <location>
        <begin position="576"/>
        <end position="600"/>
    </location>
</feature>
<dbReference type="InterPro" id="IPR011666">
    <property type="entry name" value="DUF1604"/>
</dbReference>
<feature type="compositionally biased region" description="Low complexity" evidence="1">
    <location>
        <begin position="418"/>
        <end position="446"/>
    </location>
</feature>
<feature type="region of interest" description="Disordered" evidence="1">
    <location>
        <begin position="139"/>
        <end position="162"/>
    </location>
</feature>
<feature type="region of interest" description="Disordered" evidence="1">
    <location>
        <begin position="784"/>
        <end position="860"/>
    </location>
</feature>
<dbReference type="GO" id="GO:0005634">
    <property type="term" value="C:nucleus"/>
    <property type="evidence" value="ECO:0007669"/>
    <property type="project" value="TreeGrafter"/>
</dbReference>
<protein>
    <recommendedName>
        <fullName evidence="2">G-patch domain-containing protein</fullName>
    </recommendedName>
</protein>
<dbReference type="GO" id="GO:0006397">
    <property type="term" value="P:mRNA processing"/>
    <property type="evidence" value="ECO:0007669"/>
    <property type="project" value="InterPro"/>
</dbReference>
<dbReference type="Pfam" id="PF01585">
    <property type="entry name" value="G-patch"/>
    <property type="match status" value="1"/>
</dbReference>
<sequence>MSFKRSRAAFEADLRAQQSPYALYGTPLPPLDPEVRDDGSYVPVWRQEVRDERGRKRLHGAFTGGFSAGYFNTVGSKEGWTPSTFVSSRSNRHNSSSDVKDGGDSNNAAAARRPQQRPEDFMDEEDLADAAERERLQTAQGFAGFGSTEDDGGRRGGGGGGIADLFRVRGETMGVKLLKRMGWKEGQGVGPKVRRKARLDVGGGGSGGLGPAQDVGQVYLFAPDNVQMIAFVKKTDRKGIGYAGEPRLGSLRPGPKAEAGGSSDEGDGERGGPLLRRPNVSFAKKKAPARPAARGGIGIGVLNDTGSDDEDPYEVGPRISYNRVIGGGDSSNNNSSKKKKAAKPKITPAVVNPALGAAPVFVSRKSTLARAGKNLRRCHDGRLPLDGFVFGTEPDTLTSVISSAGKYPPPKIPEGWKSSRQTKQQQQQQQSQQTTTGTESSSAYVSAADAARASKLDPKSRAALLGEAQLPGKSVFDFLSPAARDRLAAATGKANLPPALGEVPAGHHVLSDAERQAQLLRQVPQLDRTTALAALARGTGGGGGGGGTGPYADNDAKRARYRAYLEWCVGLGGTGANPSTGGNNNTGSSSSSSNSNSALSPRPPPPPPERPPGTSTEDWLRELNEFHSCARIFRPITGVMASRFTTASKPSKATLDDKSKGAVAAGAEGGGGGGGGNNNDHLSSSNPPPPPAKPADPAEEAARLGMYGPMTRSVADFYPSRLLCKRFGVRPPAHADMEQEGAKGKGGGAGAGAGAGASISSWYGGGGSNTSSSAGAMTLDEMMRQAQAQAQASAASLPSSSNGAGVGASGSGGNADAEAGAEQLRPPPPPASQDVQVKMDMDVDVKPDVNEALEGQRAQDDVLRAIFGDSSDDEE</sequence>
<dbReference type="PANTHER" id="PTHR13384">
    <property type="entry name" value="G PATCH DOMAIN-CONTAINING PROTEIN 1"/>
    <property type="match status" value="1"/>
</dbReference>
<feature type="compositionally biased region" description="Gly residues" evidence="1">
    <location>
        <begin position="667"/>
        <end position="677"/>
    </location>
</feature>
<feature type="compositionally biased region" description="Low complexity" evidence="1">
    <location>
        <begin position="785"/>
        <end position="803"/>
    </location>
</feature>
<keyword evidence="4" id="KW-1185">Reference proteome</keyword>
<feature type="region of interest" description="Disordered" evidence="1">
    <location>
        <begin position="647"/>
        <end position="698"/>
    </location>
</feature>
<evidence type="ECO:0000313" key="3">
    <source>
        <dbReference type="EMBL" id="KAK7753886.1"/>
    </source>
</evidence>
<dbReference type="InterPro" id="IPR000467">
    <property type="entry name" value="G_patch_dom"/>
</dbReference>
<feature type="region of interest" description="Disordered" evidence="1">
    <location>
        <begin position="574"/>
        <end position="617"/>
    </location>
</feature>
<feature type="region of interest" description="Disordered" evidence="1">
    <location>
        <begin position="84"/>
        <end position="120"/>
    </location>
</feature>
<proteinExistence type="predicted"/>
<feature type="domain" description="G-patch" evidence="2">
    <location>
        <begin position="170"/>
        <end position="245"/>
    </location>
</feature>
<dbReference type="Pfam" id="PF07713">
    <property type="entry name" value="DUF1604"/>
    <property type="match status" value="1"/>
</dbReference>
<dbReference type="GO" id="GO:0003723">
    <property type="term" value="F:RNA binding"/>
    <property type="evidence" value="ECO:0007669"/>
    <property type="project" value="TreeGrafter"/>
</dbReference>